<organism evidence="2 3">
    <name type="scientific">Rhynchophorus ferrugineus</name>
    <name type="common">Red palm weevil</name>
    <name type="synonym">Curculio ferrugineus</name>
    <dbReference type="NCBI Taxonomy" id="354439"/>
    <lineage>
        <taxon>Eukaryota</taxon>
        <taxon>Metazoa</taxon>
        <taxon>Ecdysozoa</taxon>
        <taxon>Arthropoda</taxon>
        <taxon>Hexapoda</taxon>
        <taxon>Insecta</taxon>
        <taxon>Pterygota</taxon>
        <taxon>Neoptera</taxon>
        <taxon>Endopterygota</taxon>
        <taxon>Coleoptera</taxon>
        <taxon>Polyphaga</taxon>
        <taxon>Cucujiformia</taxon>
        <taxon>Curculionidae</taxon>
        <taxon>Dryophthorinae</taxon>
        <taxon>Rhynchophorus</taxon>
    </lineage>
</organism>
<comment type="caution">
    <text evidence="2">The sequence shown here is derived from an EMBL/GenBank/DDBJ whole genome shotgun (WGS) entry which is preliminary data.</text>
</comment>
<evidence type="ECO:0000313" key="2">
    <source>
        <dbReference type="EMBL" id="KAF7285348.1"/>
    </source>
</evidence>
<protein>
    <submittedName>
        <fullName evidence="2">Uncharacterized protein</fullName>
    </submittedName>
</protein>
<reference evidence="2" key="1">
    <citation type="submission" date="2020-08" db="EMBL/GenBank/DDBJ databases">
        <title>Genome sequencing and assembly of the red palm weevil Rhynchophorus ferrugineus.</title>
        <authorList>
            <person name="Dias G.B."/>
            <person name="Bergman C.M."/>
            <person name="Manee M."/>
        </authorList>
    </citation>
    <scope>NUCLEOTIDE SEQUENCE</scope>
    <source>
        <strain evidence="2">AA-2017</strain>
        <tissue evidence="2">Whole larva</tissue>
    </source>
</reference>
<sequence>MRMLQVIHCTFLCLSAVLLEHTVPTIPYLLAGGATLPKGLARTLATVQKVPFPIMERKWPPIERKEENPPVKKFPEHKIIGILNESFDTYFDPTNGLWGILDSEKCRATENGN</sequence>
<accession>A0A834IUH7</accession>
<feature type="signal peptide" evidence="1">
    <location>
        <begin position="1"/>
        <end position="19"/>
    </location>
</feature>
<keyword evidence="3" id="KW-1185">Reference proteome</keyword>
<gene>
    <name evidence="2" type="ORF">GWI33_010749</name>
</gene>
<keyword evidence="1" id="KW-0732">Signal</keyword>
<name>A0A834IUH7_RHYFE</name>
<evidence type="ECO:0000313" key="3">
    <source>
        <dbReference type="Proteomes" id="UP000625711"/>
    </source>
</evidence>
<dbReference type="AlphaFoldDB" id="A0A834IUH7"/>
<evidence type="ECO:0000256" key="1">
    <source>
        <dbReference type="SAM" id="SignalP"/>
    </source>
</evidence>
<dbReference type="EMBL" id="JAACXV010000056">
    <property type="protein sequence ID" value="KAF7285348.1"/>
    <property type="molecule type" value="Genomic_DNA"/>
</dbReference>
<feature type="chain" id="PRO_5032782182" evidence="1">
    <location>
        <begin position="20"/>
        <end position="113"/>
    </location>
</feature>
<dbReference type="Proteomes" id="UP000625711">
    <property type="component" value="Unassembled WGS sequence"/>
</dbReference>
<proteinExistence type="predicted"/>